<keyword evidence="3" id="KW-1185">Reference proteome</keyword>
<dbReference type="AlphaFoldDB" id="A0A8C8SJV4"/>
<sequence>MRSGRAGTLPAAIGALCRALPLESRPAPETFRLAKFDRPQASLRRVLSPKPAEISTQIRFVKSVLWYHGYGRPEFYQLPSDGSVGSRELLLAFSWLLNRINLLEQLLIANRVKIGDETSVCTCEGNLPNTWKGRTEIVPELCLKSEVDVRYLQWLNGRLRFQWRNLHVDHQEQCKLFHKIHSYTVGCHIDHTIGHFSVTEVDLVRQPHSYKQLLQLLESETSRLEAFLEWKQLEPVYWHWMVMNQPNIKDVKSEERELPDEREFCAAVRTITEAVELKLSDLKYHCAHKKNGMHGPYRLVFKDKTVISELRMQEAKLGRQLKRLQEECRHKLDQIAEGLAGVICIPPTKR</sequence>
<dbReference type="Ensembl" id="ENSPCET00000021673.1">
    <property type="protein sequence ID" value="ENSPCEP00000020945.1"/>
    <property type="gene ID" value="ENSPCEG00000016142.1"/>
</dbReference>
<accession>A0A8C8SJV4</accession>
<dbReference type="PANTHER" id="PTHR35076">
    <property type="entry name" value="TUBULIN EPSILON AND DELTA COMPLEX PROTEIN 1"/>
    <property type="match status" value="1"/>
</dbReference>
<evidence type="ECO:0000259" key="1">
    <source>
        <dbReference type="Pfam" id="PF14970"/>
    </source>
</evidence>
<dbReference type="PANTHER" id="PTHR35076:SF1">
    <property type="entry name" value="TUBULIN EPSILON AND DELTA COMPLEX PROTEIN 1"/>
    <property type="match status" value="1"/>
</dbReference>
<reference evidence="2" key="1">
    <citation type="submission" date="2025-08" db="UniProtKB">
        <authorList>
            <consortium name="Ensembl"/>
        </authorList>
    </citation>
    <scope>IDENTIFICATION</scope>
</reference>
<evidence type="ECO:0000313" key="2">
    <source>
        <dbReference type="Ensembl" id="ENSPCEP00000020945.1"/>
    </source>
</evidence>
<organism evidence="2 3">
    <name type="scientific">Pelusios castaneus</name>
    <name type="common">West African mud turtle</name>
    <dbReference type="NCBI Taxonomy" id="367368"/>
    <lineage>
        <taxon>Eukaryota</taxon>
        <taxon>Metazoa</taxon>
        <taxon>Chordata</taxon>
        <taxon>Craniata</taxon>
        <taxon>Vertebrata</taxon>
        <taxon>Euteleostomi</taxon>
        <taxon>Archelosauria</taxon>
        <taxon>Testudinata</taxon>
        <taxon>Testudines</taxon>
        <taxon>Pleurodira</taxon>
        <taxon>Pelomedusidae</taxon>
        <taxon>Pelusios</taxon>
    </lineage>
</organism>
<dbReference type="InterPro" id="IPR043535">
    <property type="entry name" value="TEDC1"/>
</dbReference>
<evidence type="ECO:0000313" key="3">
    <source>
        <dbReference type="Proteomes" id="UP000694393"/>
    </source>
</evidence>
<proteinExistence type="predicted"/>
<dbReference type="InterPro" id="IPR027996">
    <property type="entry name" value="TEDC1_dom"/>
</dbReference>
<protein>
    <submittedName>
        <fullName evidence="2">Tubulin epsilon and delta complex 1</fullName>
    </submittedName>
</protein>
<feature type="domain" description="Tubulin epsilon and delta complex protein 1" evidence="1">
    <location>
        <begin position="69"/>
        <end position="241"/>
    </location>
</feature>
<dbReference type="Proteomes" id="UP000694393">
    <property type="component" value="Unplaced"/>
</dbReference>
<dbReference type="Pfam" id="PF14970">
    <property type="entry name" value="TEDC1"/>
    <property type="match status" value="1"/>
</dbReference>
<reference evidence="2" key="2">
    <citation type="submission" date="2025-09" db="UniProtKB">
        <authorList>
            <consortium name="Ensembl"/>
        </authorList>
    </citation>
    <scope>IDENTIFICATION</scope>
</reference>
<name>A0A8C8SJV4_9SAUR</name>